<sequence length="30" mass="3043">LKRTQSDPQGDPLTGAELGAGKQNTSSSAK</sequence>
<evidence type="ECO:0000313" key="3">
    <source>
        <dbReference type="Proteomes" id="UP000234412"/>
    </source>
</evidence>
<feature type="region of interest" description="Disordered" evidence="1">
    <location>
        <begin position="1"/>
        <end position="30"/>
    </location>
</feature>
<proteinExistence type="predicted"/>
<name>A0A2N4YWB5_KLEVA</name>
<reference evidence="2 3" key="2">
    <citation type="submission" date="2018-01" db="EMBL/GenBank/DDBJ databases">
        <title>Genomic study of Klebsiella pneumoniae.</title>
        <authorList>
            <person name="Yang Y."/>
            <person name="Bicalho R."/>
        </authorList>
    </citation>
    <scope>NUCLEOTIDE SEQUENCE [LARGE SCALE GENOMIC DNA]</scope>
    <source>
        <strain evidence="2 3">A8</strain>
    </source>
</reference>
<comment type="caution">
    <text evidence="2">The sequence shown here is derived from an EMBL/GenBank/DDBJ whole genome shotgun (WGS) entry which is preliminary data.</text>
</comment>
<dbReference type="AlphaFoldDB" id="A0A2N4YWB5"/>
<feature type="non-terminal residue" evidence="2">
    <location>
        <position position="1"/>
    </location>
</feature>
<accession>A0A2N4YWB5</accession>
<evidence type="ECO:0000256" key="1">
    <source>
        <dbReference type="SAM" id="MobiDB-lite"/>
    </source>
</evidence>
<dbReference type="Proteomes" id="UP000234412">
    <property type="component" value="Unassembled WGS sequence"/>
</dbReference>
<gene>
    <name evidence="2" type="ORF">CWN47_23430</name>
</gene>
<organism evidence="2 3">
    <name type="scientific">Klebsiella variicola</name>
    <dbReference type="NCBI Taxonomy" id="244366"/>
    <lineage>
        <taxon>Bacteria</taxon>
        <taxon>Pseudomonadati</taxon>
        <taxon>Pseudomonadota</taxon>
        <taxon>Gammaproteobacteria</taxon>
        <taxon>Enterobacterales</taxon>
        <taxon>Enterobacteriaceae</taxon>
        <taxon>Klebsiella/Raoultella group</taxon>
        <taxon>Klebsiella</taxon>
        <taxon>Klebsiella pneumoniae complex</taxon>
    </lineage>
</organism>
<evidence type="ECO:0000313" key="2">
    <source>
        <dbReference type="EMBL" id="PLM92136.1"/>
    </source>
</evidence>
<protein>
    <submittedName>
        <fullName evidence="2">Mn-containing catalase</fullName>
    </submittedName>
</protein>
<reference evidence="2 3" key="1">
    <citation type="submission" date="2017-11" db="EMBL/GenBank/DDBJ databases">
        <authorList>
            <person name="Han C.G."/>
        </authorList>
    </citation>
    <scope>NUCLEOTIDE SEQUENCE [LARGE SCALE GENOMIC DNA]</scope>
    <source>
        <strain evidence="2 3">A8</strain>
    </source>
</reference>
<dbReference type="EMBL" id="PIDP01001023">
    <property type="protein sequence ID" value="PLM92136.1"/>
    <property type="molecule type" value="Genomic_DNA"/>
</dbReference>